<name>A0ABW4N548_9CAUL</name>
<reference evidence="4" key="1">
    <citation type="journal article" date="2019" name="Int. J. Syst. Evol. Microbiol.">
        <title>The Global Catalogue of Microorganisms (GCM) 10K type strain sequencing project: providing services to taxonomists for standard genome sequencing and annotation.</title>
        <authorList>
            <consortium name="The Broad Institute Genomics Platform"/>
            <consortium name="The Broad Institute Genome Sequencing Center for Infectious Disease"/>
            <person name="Wu L."/>
            <person name="Ma J."/>
        </authorList>
    </citation>
    <scope>NUCLEOTIDE SEQUENCE [LARGE SCALE GENOMIC DNA]</scope>
    <source>
        <strain evidence="4">DFY28</strain>
    </source>
</reference>
<organism evidence="3 4">
    <name type="scientific">Phenylobacterium terrae</name>
    <dbReference type="NCBI Taxonomy" id="2665495"/>
    <lineage>
        <taxon>Bacteria</taxon>
        <taxon>Pseudomonadati</taxon>
        <taxon>Pseudomonadota</taxon>
        <taxon>Alphaproteobacteria</taxon>
        <taxon>Caulobacterales</taxon>
        <taxon>Caulobacteraceae</taxon>
        <taxon>Phenylobacterium</taxon>
    </lineage>
</organism>
<dbReference type="PROSITE" id="PS51257">
    <property type="entry name" value="PROKAR_LIPOPROTEIN"/>
    <property type="match status" value="1"/>
</dbReference>
<feature type="chain" id="PRO_5045890438" evidence="2">
    <location>
        <begin position="21"/>
        <end position="106"/>
    </location>
</feature>
<keyword evidence="4" id="KW-1185">Reference proteome</keyword>
<evidence type="ECO:0000313" key="4">
    <source>
        <dbReference type="Proteomes" id="UP001597237"/>
    </source>
</evidence>
<accession>A0ABW4N548</accession>
<feature type="compositionally biased region" description="Pro residues" evidence="1">
    <location>
        <begin position="19"/>
        <end position="43"/>
    </location>
</feature>
<dbReference type="Proteomes" id="UP001597237">
    <property type="component" value="Unassembled WGS sequence"/>
</dbReference>
<feature type="signal peptide" evidence="2">
    <location>
        <begin position="1"/>
        <end position="20"/>
    </location>
</feature>
<dbReference type="EMBL" id="JBHUEY010000006">
    <property type="protein sequence ID" value="MFD1785175.1"/>
    <property type="molecule type" value="Genomic_DNA"/>
</dbReference>
<feature type="region of interest" description="Disordered" evidence="1">
    <location>
        <begin position="18"/>
        <end position="48"/>
    </location>
</feature>
<evidence type="ECO:0000256" key="1">
    <source>
        <dbReference type="SAM" id="MobiDB-lite"/>
    </source>
</evidence>
<gene>
    <name evidence="3" type="ORF">ACFSC0_17375</name>
</gene>
<evidence type="ECO:0000313" key="3">
    <source>
        <dbReference type="EMBL" id="MFD1785175.1"/>
    </source>
</evidence>
<proteinExistence type="predicted"/>
<comment type="caution">
    <text evidence="3">The sequence shown here is derived from an EMBL/GenBank/DDBJ whole genome shotgun (WGS) entry which is preliminary data.</text>
</comment>
<dbReference type="RefSeq" id="WP_377355214.1">
    <property type="nucleotide sequence ID" value="NZ_JBHUEY010000006.1"/>
</dbReference>
<protein>
    <submittedName>
        <fullName evidence="3">Peptidase inhibitor I78</fullName>
    </submittedName>
</protein>
<dbReference type="Gene3D" id="3.30.10.10">
    <property type="entry name" value="Trypsin Inhibitor V, subunit A"/>
    <property type="match status" value="1"/>
</dbReference>
<evidence type="ECO:0000256" key="2">
    <source>
        <dbReference type="SAM" id="SignalP"/>
    </source>
</evidence>
<sequence length="106" mass="11185">MKAKLAAVGLLLLVAGCASPPPPAPPPGPPSAPPPPPPPPPPSDLCRARDHQHLVGRPRSEIPVPVNPSEQRVVCTTCPMTMDHNPRRLNFLFDAATGIIREVKCG</sequence>
<keyword evidence="2" id="KW-0732">Signal</keyword>